<dbReference type="KEGG" id="msl:Msil_2938"/>
<dbReference type="AlphaFoldDB" id="B8EIN7"/>
<dbReference type="Proteomes" id="UP000002257">
    <property type="component" value="Chromosome"/>
</dbReference>
<dbReference type="Gene3D" id="3.40.50.1950">
    <property type="entry name" value="Flavin prenyltransferase-like"/>
    <property type="match status" value="1"/>
</dbReference>
<protein>
    <recommendedName>
        <fullName evidence="1">Flavoprotein domain-containing protein</fullName>
    </recommendedName>
</protein>
<dbReference type="OrthoDB" id="9781577at2"/>
<evidence type="ECO:0000313" key="3">
    <source>
        <dbReference type="Proteomes" id="UP000002257"/>
    </source>
</evidence>
<dbReference type="EMBL" id="CP001280">
    <property type="protein sequence ID" value="ACK51854.1"/>
    <property type="molecule type" value="Genomic_DNA"/>
</dbReference>
<organism evidence="2 3">
    <name type="scientific">Methylocella silvestris (strain DSM 15510 / CIP 108128 / LMG 27833 / NCIMB 13906 / BL2)</name>
    <dbReference type="NCBI Taxonomy" id="395965"/>
    <lineage>
        <taxon>Bacteria</taxon>
        <taxon>Pseudomonadati</taxon>
        <taxon>Pseudomonadota</taxon>
        <taxon>Alphaproteobacteria</taxon>
        <taxon>Hyphomicrobiales</taxon>
        <taxon>Beijerinckiaceae</taxon>
        <taxon>Methylocella</taxon>
    </lineage>
</organism>
<gene>
    <name evidence="2" type="ordered locus">Msil_2938</name>
</gene>
<sequence length="49" mass="5265">MIVGISGAIGTTYGLRILEVLRLLDIETHLVMSKPAAADRSGESHVPYL</sequence>
<feature type="domain" description="Flavoprotein" evidence="1">
    <location>
        <begin position="2"/>
        <end position="37"/>
    </location>
</feature>
<dbReference type="STRING" id="395965.Msil_2938"/>
<dbReference type="InterPro" id="IPR036551">
    <property type="entry name" value="Flavin_trans-like"/>
</dbReference>
<proteinExistence type="predicted"/>
<evidence type="ECO:0000259" key="1">
    <source>
        <dbReference type="Pfam" id="PF02441"/>
    </source>
</evidence>
<accession>B8EIN7</accession>
<evidence type="ECO:0000313" key="2">
    <source>
        <dbReference type="EMBL" id="ACK51854.1"/>
    </source>
</evidence>
<reference evidence="2 3" key="1">
    <citation type="journal article" date="2010" name="J. Bacteriol.">
        <title>Complete genome sequence of the aerobic facultative methanotroph Methylocella silvestris BL2.</title>
        <authorList>
            <person name="Chen Y."/>
            <person name="Crombie A."/>
            <person name="Rahman M.T."/>
            <person name="Dedysh S.N."/>
            <person name="Liesack W."/>
            <person name="Stott M.B."/>
            <person name="Alam M."/>
            <person name="Theisen A.R."/>
            <person name="Murrell J.C."/>
            <person name="Dunfield P.F."/>
        </authorList>
    </citation>
    <scope>NUCLEOTIDE SEQUENCE [LARGE SCALE GENOMIC DNA]</scope>
    <source>
        <strain evidence="3">DSM 15510 / CIP 108128 / LMG 27833 / NCIMB 13906 / BL2</strain>
    </source>
</reference>
<keyword evidence="3" id="KW-1185">Reference proteome</keyword>
<dbReference type="eggNOG" id="COG0163">
    <property type="taxonomic scope" value="Bacteria"/>
</dbReference>
<dbReference type="SUPFAM" id="SSF52507">
    <property type="entry name" value="Homo-oligomeric flavin-containing Cys decarboxylases, HFCD"/>
    <property type="match status" value="1"/>
</dbReference>
<dbReference type="InterPro" id="IPR003382">
    <property type="entry name" value="Flavoprotein"/>
</dbReference>
<dbReference type="GO" id="GO:0003824">
    <property type="term" value="F:catalytic activity"/>
    <property type="evidence" value="ECO:0007669"/>
    <property type="project" value="InterPro"/>
</dbReference>
<name>B8EIN7_METSB</name>
<dbReference type="RefSeq" id="WP_012591923.1">
    <property type="nucleotide sequence ID" value="NC_011666.1"/>
</dbReference>
<dbReference type="Pfam" id="PF02441">
    <property type="entry name" value="Flavoprotein"/>
    <property type="match status" value="1"/>
</dbReference>
<dbReference type="HOGENOM" id="CLU_3137623_0_0_5"/>